<accession>A0A1S3M6L3</accession>
<dbReference type="Bgee" id="ENSSSAG00000045588">
    <property type="expression patterns" value="Expressed in gill filament and 15 other cell types or tissues"/>
</dbReference>
<evidence type="ECO:0000256" key="2">
    <source>
        <dbReference type="SAM" id="Coils"/>
    </source>
</evidence>
<dbReference type="SUPFAM" id="SSF52540">
    <property type="entry name" value="P-loop containing nucleoside triphosphate hydrolases"/>
    <property type="match status" value="1"/>
</dbReference>
<evidence type="ECO:0000256" key="1">
    <source>
        <dbReference type="ARBA" id="ARBA00006828"/>
    </source>
</evidence>
<dbReference type="InterPro" id="IPR058641">
    <property type="entry name" value="GVIN1_dom"/>
</dbReference>
<name>A0A1S3M6L3_SALSA</name>
<protein>
    <submittedName>
        <fullName evidence="6 7">Up-regulator of cell proliferation-like</fullName>
    </submittedName>
</protein>
<gene>
    <name evidence="6 7" type="primary">LOC106570812</name>
</gene>
<reference evidence="6 7" key="1">
    <citation type="submission" date="2025-04" db="UniProtKB">
        <authorList>
            <consortium name="RefSeq"/>
        </authorList>
    </citation>
    <scope>IDENTIFICATION</scope>
    <source>
        <tissue evidence="6 7">Muscle</tissue>
    </source>
</reference>
<dbReference type="InterPro" id="IPR052986">
    <property type="entry name" value="VLIG_GTPase"/>
</dbReference>
<dbReference type="GeneID" id="106570812"/>
<feature type="compositionally biased region" description="Basic and acidic residues" evidence="3">
    <location>
        <begin position="1"/>
        <end position="12"/>
    </location>
</feature>
<dbReference type="Gene3D" id="3.40.50.300">
    <property type="entry name" value="P-loop containing nucleotide triphosphate hydrolases"/>
    <property type="match status" value="1"/>
</dbReference>
<keyword evidence="2" id="KW-0175">Coiled coil</keyword>
<dbReference type="InterPro" id="IPR027417">
    <property type="entry name" value="P-loop_NTPase"/>
</dbReference>
<dbReference type="PROSITE" id="PS51717">
    <property type="entry name" value="G_VLIG"/>
    <property type="match status" value="1"/>
</dbReference>
<feature type="coiled-coil region" evidence="2">
    <location>
        <begin position="440"/>
        <end position="467"/>
    </location>
</feature>
<dbReference type="GO" id="GO:0005525">
    <property type="term" value="F:GTP binding"/>
    <property type="evidence" value="ECO:0007669"/>
    <property type="project" value="InterPro"/>
</dbReference>
<feature type="domain" description="VLIG-type G" evidence="4">
    <location>
        <begin position="613"/>
        <end position="856"/>
    </location>
</feature>
<dbReference type="PANTHER" id="PTHR14819:SF9">
    <property type="entry name" value="UP-REGULATOR OF CELL PROLIFERATION-LIKE"/>
    <property type="match status" value="1"/>
</dbReference>
<dbReference type="RefSeq" id="XP_013998832.1">
    <property type="nucleotide sequence ID" value="XM_014143357.1"/>
</dbReference>
<dbReference type="InterPro" id="IPR057365">
    <property type="entry name" value="URGCP"/>
</dbReference>
<dbReference type="PANTHER" id="PTHR14819">
    <property type="entry name" value="GTP-BINDING"/>
    <property type="match status" value="1"/>
</dbReference>
<feature type="region of interest" description="Disordered" evidence="3">
    <location>
        <begin position="1"/>
        <end position="21"/>
    </location>
</feature>
<organism evidence="5 7">
    <name type="scientific">Salmo salar</name>
    <name type="common">Atlantic salmon</name>
    <dbReference type="NCBI Taxonomy" id="8030"/>
    <lineage>
        <taxon>Eukaryota</taxon>
        <taxon>Metazoa</taxon>
        <taxon>Chordata</taxon>
        <taxon>Craniata</taxon>
        <taxon>Vertebrata</taxon>
        <taxon>Euteleostomi</taxon>
        <taxon>Actinopterygii</taxon>
        <taxon>Neopterygii</taxon>
        <taxon>Teleostei</taxon>
        <taxon>Protacanthopterygii</taxon>
        <taxon>Salmoniformes</taxon>
        <taxon>Salmonidae</taxon>
        <taxon>Salmoninae</taxon>
        <taxon>Salmo</taxon>
    </lineage>
</organism>
<keyword evidence="5" id="KW-1185">Reference proteome</keyword>
<sequence length="1583" mass="182082">MASHPEGEKMNHCPEASKLNPGPLKTLLHKLGLEKQYPNKLTLRSLLEINKDSISDDAVDSLKAVPWYFLKKLLIVNAKCRSCTCLPENESSIELDSDQNTEDNEVNLLDLITALFLCADSFLQQEMALKMSMCQFAVPLLLPQGTGSQSTLMLWALRGILKEWRPHALSESKGFEEGNIVLLQMPLISFVRLQACSMSKSRLLNHVLSNDQQNHNIFAHKDMDGGAAPRTISGGLVEACWYLPCGNRNGDNFPEPLTVANLRGDICASQAQFIFLTQVSTAIFVFLDSVDEDERKLLLSLGDRGSKLFLVVNSKGEVSRNVRTSVKEIMDAFKLKSNRLLMQRPNVNRARFSRQITKAMKDILKESTSKISIESMSNEAIELGPFVDECKTEASKSAAEEILKGIGEQSIVDYKRSQLPLQGEHWKQLAKIEKEECRLKDSGENRLEEYRAKLQEDKLKIRREQNKYKTTTAMASFLGFLATTDKEEKSLFLKWLQLKLDMRSRKDLSSLRNRFKEQSLVKQDNKCLEELDQCILDSSLGIEHFMREMGQIYEASRLGNPQASAEHCPLPALAAELLLDGHPFELLDGDASNIPEKWVTDVLMELHRKVGEKSKLLVVTVLGVQSTGKSTLLNTMFGVQFPVSSGRCTRGAFMLFLRVGEDMRKDLRCDFILLIDTEGLKSPSLAQLDESCEHDNELATLVIGLSDITIINIAMENSTEMNDVLQIAVHAFLRMKEVGKTPVCHFVHQNVAGVSAHNKNVTDRKYILDRLNEMTQIAAEMEKRPSVNRFTDVLDYDADKNNWYIPGLWHGTPPMAPVNTGYSEAVSDLKKNLIEVLKTCRYEEPSQIPEFIEWMKSLWKAVKYENFIFSFRNTLVAQAYDNLWKEMTEWEWESRKKIYTWQTKADLQISNLEVNSFENQAEIQDLQKLAESFKSEALKMVATLEEEMTEKLDAYYKRKDRNVSLIEKNKIDFFHHIRDVHRDILNTENNKLDMALKLKISTIEADDIHRKQKVRLEQKVLQLLQNSNDSKTPLSDEQLEDEFGKMWSQEVVKISGLEEQDIPSYVFKQLRGDFSNRNVNEEFQNVETLTDYGMELFKARDRHICTMTKFKLKIMMFGKKKKAKESLQRFSESVIDTCRRLILDSTKSQTDYHDSLTKEVLEKINESLKENYKDLKTNTKFEVDLKLHICGIASREFLQMHRNFLLRKDPQKRLEESRNQYLSAFIDLYRERDHCRRKAQDFVQHGLRPAILQYINRFLGTDIVDEMVKSSHAAEYSSRSSFQYSILKELLEKDDFQAFVKYFHRYEIYVKDLICQHIKECFSAEMSFVMLKNKRLKEIYQKIKEAIEKASQPLPNDTKSVTEFMKNLCKHLDKDISISMDAVEVVLFQISTTCDPFTTSLHESLSDLKQQMQDEFSKSIDIIESLYTLPIKPQDELFMRVSGCAKQCPFCKMPCDAGGKEHRQHHANAHRPQALGNYRSDQTQELVETLCTTDVNSEKSFINGNTNLEPHPYKDYRTYYPEWNIQPDSTDEASDYWKYVLATYNDRLAVKLNAKPAVIPEAWKSITKAQALEGLKVAFSIKV</sequence>
<evidence type="ECO:0000256" key="3">
    <source>
        <dbReference type="SAM" id="MobiDB-lite"/>
    </source>
</evidence>
<evidence type="ECO:0000313" key="6">
    <source>
        <dbReference type="RefSeq" id="XP_013998831.1"/>
    </source>
</evidence>
<dbReference type="PaxDb" id="8030-ENSSSAP00000042414"/>
<evidence type="ECO:0000313" key="7">
    <source>
        <dbReference type="RefSeq" id="XP_013998832.1"/>
    </source>
</evidence>
<dbReference type="OMA" id="IFIHRDM"/>
<dbReference type="InterPro" id="IPR030383">
    <property type="entry name" value="G_VLIG_dom"/>
</dbReference>
<evidence type="ECO:0000259" key="4">
    <source>
        <dbReference type="PROSITE" id="PS51717"/>
    </source>
</evidence>
<dbReference type="Pfam" id="PF25974">
    <property type="entry name" value="URGCP_9th"/>
    <property type="match status" value="1"/>
</dbReference>
<comment type="similarity">
    <text evidence="1">Belongs to the TRAFAC class dynamin-like GTPase superfamily. Very large inducible GTPase (VLIG) family.</text>
</comment>
<evidence type="ECO:0000313" key="5">
    <source>
        <dbReference type="Proteomes" id="UP001652741"/>
    </source>
</evidence>
<dbReference type="Proteomes" id="UP001652741">
    <property type="component" value="Chromosome ssa15"/>
</dbReference>
<dbReference type="Pfam" id="PF25496">
    <property type="entry name" value="URGCP"/>
    <property type="match status" value="1"/>
</dbReference>
<dbReference type="RefSeq" id="XP_013998831.1">
    <property type="nucleotide sequence ID" value="XM_014143356.1"/>
</dbReference>
<dbReference type="OrthoDB" id="1597724at2759"/>
<proteinExistence type="inferred from homology"/>
<dbReference type="Pfam" id="PF25683">
    <property type="entry name" value="URGCP_GTPase"/>
    <property type="match status" value="1"/>
</dbReference>
<dbReference type="KEGG" id="sasa:106570812"/>